<evidence type="ECO:0000313" key="4">
    <source>
        <dbReference type="Proteomes" id="UP001058271"/>
    </source>
</evidence>
<organism evidence="3 4">
    <name type="scientific">Dactylosporangium roseum</name>
    <dbReference type="NCBI Taxonomy" id="47989"/>
    <lineage>
        <taxon>Bacteria</taxon>
        <taxon>Bacillati</taxon>
        <taxon>Actinomycetota</taxon>
        <taxon>Actinomycetes</taxon>
        <taxon>Micromonosporales</taxon>
        <taxon>Micromonosporaceae</taxon>
        <taxon>Dactylosporangium</taxon>
    </lineage>
</organism>
<dbReference type="Pfam" id="PF11852">
    <property type="entry name" value="Pullul_strch_C"/>
    <property type="match status" value="1"/>
</dbReference>
<dbReference type="Gene3D" id="2.60.40.1180">
    <property type="entry name" value="Golgi alpha-mannosidase II"/>
    <property type="match status" value="1"/>
</dbReference>
<protein>
    <submittedName>
        <fullName evidence="3">DUF3372 domain-containing protein</fullName>
    </submittedName>
</protein>
<evidence type="ECO:0000259" key="2">
    <source>
        <dbReference type="Pfam" id="PF11852"/>
    </source>
</evidence>
<feature type="region of interest" description="Disordered" evidence="1">
    <location>
        <begin position="1"/>
        <end position="26"/>
    </location>
</feature>
<proteinExistence type="predicted"/>
<gene>
    <name evidence="3" type="ORF">Drose_36950</name>
</gene>
<evidence type="ECO:0000256" key="1">
    <source>
        <dbReference type="SAM" id="MobiDB-lite"/>
    </source>
</evidence>
<feature type="domain" description="Alpha-1,6-glucosidases pullulanase-type C-terminal" evidence="2">
    <location>
        <begin position="18"/>
        <end position="53"/>
    </location>
</feature>
<dbReference type="SUPFAM" id="SSF51011">
    <property type="entry name" value="Glycosyl hydrolase domain"/>
    <property type="match status" value="1"/>
</dbReference>
<dbReference type="EMBL" id="CP073721">
    <property type="protein sequence ID" value="UWZ36541.1"/>
    <property type="molecule type" value="Genomic_DNA"/>
</dbReference>
<evidence type="ECO:0000313" key="3">
    <source>
        <dbReference type="EMBL" id="UWZ36541.1"/>
    </source>
</evidence>
<accession>A0ABY5Z4Q7</accession>
<sequence>MGRRPRPGTDRLHRGAPHPVQAASADPVVRQSTFDSAHGSFIVPARTVAVFVETA</sequence>
<keyword evidence="4" id="KW-1185">Reference proteome</keyword>
<dbReference type="InterPro" id="IPR013780">
    <property type="entry name" value="Glyco_hydro_b"/>
</dbReference>
<reference evidence="3" key="1">
    <citation type="submission" date="2021-04" db="EMBL/GenBank/DDBJ databases">
        <title>Biosynthetic gene clusters of Dactylosporangioum roseum.</title>
        <authorList>
            <person name="Hartkoorn R.C."/>
            <person name="Beaudoing E."/>
            <person name="Hot D."/>
            <person name="Moureu S."/>
        </authorList>
    </citation>
    <scope>NUCLEOTIDE SEQUENCE</scope>
    <source>
        <strain evidence="3">NRRL B-16295</strain>
    </source>
</reference>
<name>A0ABY5Z4Q7_9ACTN</name>
<dbReference type="InterPro" id="IPR024561">
    <property type="entry name" value="Pullul_strch_C"/>
</dbReference>
<dbReference type="Proteomes" id="UP001058271">
    <property type="component" value="Chromosome"/>
</dbReference>